<dbReference type="SMART" id="SM00384">
    <property type="entry name" value="AT_hook"/>
    <property type="match status" value="14"/>
</dbReference>
<keyword evidence="6" id="KW-0131">Cell cycle</keyword>
<dbReference type="EMBL" id="SKCS01000186">
    <property type="protein sequence ID" value="TNN13713.1"/>
    <property type="molecule type" value="Genomic_DNA"/>
</dbReference>
<feature type="compositionally biased region" description="Polar residues" evidence="7">
    <location>
        <begin position="1129"/>
        <end position="1142"/>
    </location>
</feature>
<dbReference type="GO" id="GO:0007088">
    <property type="term" value="P:regulation of mitotic nuclear division"/>
    <property type="evidence" value="ECO:0007669"/>
    <property type="project" value="TreeGrafter"/>
</dbReference>
<name>A0A4Z2DB34_SCHJA</name>
<feature type="compositionally biased region" description="Polar residues" evidence="7">
    <location>
        <begin position="1062"/>
        <end position="1075"/>
    </location>
</feature>
<evidence type="ECO:0000259" key="8">
    <source>
        <dbReference type="Pfam" id="PF00498"/>
    </source>
</evidence>
<keyword evidence="11" id="KW-1185">Reference proteome</keyword>
<dbReference type="InterPro" id="IPR000253">
    <property type="entry name" value="FHA_dom"/>
</dbReference>
<feature type="compositionally biased region" description="Polar residues" evidence="7">
    <location>
        <begin position="272"/>
        <end position="290"/>
    </location>
</feature>
<feature type="region of interest" description="Disordered" evidence="7">
    <location>
        <begin position="416"/>
        <end position="470"/>
    </location>
</feature>
<dbReference type="Gene3D" id="2.60.200.20">
    <property type="match status" value="1"/>
</dbReference>
<evidence type="ECO:0000256" key="7">
    <source>
        <dbReference type="SAM" id="MobiDB-lite"/>
    </source>
</evidence>
<dbReference type="GO" id="GO:0003677">
    <property type="term" value="F:DNA binding"/>
    <property type="evidence" value="ECO:0007669"/>
    <property type="project" value="InterPro"/>
</dbReference>
<feature type="compositionally biased region" description="Low complexity" evidence="7">
    <location>
        <begin position="1344"/>
        <end position="1353"/>
    </location>
</feature>
<feature type="region of interest" description="Disordered" evidence="7">
    <location>
        <begin position="574"/>
        <end position="1614"/>
    </location>
</feature>
<keyword evidence="4" id="KW-0832">Ubl conjugation</keyword>
<feature type="compositionally biased region" description="Polar residues" evidence="7">
    <location>
        <begin position="1330"/>
        <end position="1343"/>
    </location>
</feature>
<feature type="region of interest" description="Disordered" evidence="7">
    <location>
        <begin position="134"/>
        <end position="186"/>
    </location>
</feature>
<dbReference type="Pfam" id="PF15276">
    <property type="entry name" value="PP1_bind"/>
    <property type="match status" value="1"/>
</dbReference>
<feature type="compositionally biased region" description="Low complexity" evidence="7">
    <location>
        <begin position="1545"/>
        <end position="1554"/>
    </location>
</feature>
<feature type="domain" description="FHA" evidence="8">
    <location>
        <begin position="28"/>
        <end position="93"/>
    </location>
</feature>
<feature type="compositionally biased region" description="Polar residues" evidence="7">
    <location>
        <begin position="160"/>
        <end position="171"/>
    </location>
</feature>
<feature type="region of interest" description="Disordered" evidence="7">
    <location>
        <begin position="271"/>
        <end position="290"/>
    </location>
</feature>
<dbReference type="PANTHER" id="PTHR21603">
    <property type="entry name" value="ANTIGEN KI-67-LIKE PROTEIN"/>
    <property type="match status" value="1"/>
</dbReference>
<dbReference type="GO" id="GO:0005694">
    <property type="term" value="C:chromosome"/>
    <property type="evidence" value="ECO:0007669"/>
    <property type="project" value="TreeGrafter"/>
</dbReference>
<organism evidence="10 11">
    <name type="scientific">Schistosoma japonicum</name>
    <name type="common">Blood fluke</name>
    <dbReference type="NCBI Taxonomy" id="6182"/>
    <lineage>
        <taxon>Eukaryota</taxon>
        <taxon>Metazoa</taxon>
        <taxon>Spiralia</taxon>
        <taxon>Lophotrochozoa</taxon>
        <taxon>Platyhelminthes</taxon>
        <taxon>Trematoda</taxon>
        <taxon>Digenea</taxon>
        <taxon>Strigeidida</taxon>
        <taxon>Schistosomatoidea</taxon>
        <taxon>Schistosomatidae</taxon>
        <taxon>Schistosoma</taxon>
    </lineage>
</organism>
<feature type="compositionally biased region" description="Low complexity" evidence="7">
    <location>
        <begin position="942"/>
        <end position="951"/>
    </location>
</feature>
<dbReference type="InterPro" id="IPR008984">
    <property type="entry name" value="SMAD_FHA_dom_sf"/>
</dbReference>
<comment type="subcellular location">
    <subcellularLocation>
        <location evidence="1">Nucleus</location>
    </subcellularLocation>
</comment>
<feature type="compositionally biased region" description="Polar residues" evidence="7">
    <location>
        <begin position="727"/>
        <end position="752"/>
    </location>
</feature>
<feature type="compositionally biased region" description="Polar residues" evidence="7">
    <location>
        <begin position="1397"/>
        <end position="1410"/>
    </location>
</feature>
<feature type="compositionally biased region" description="Pro residues" evidence="7">
    <location>
        <begin position="177"/>
        <end position="186"/>
    </location>
</feature>
<feature type="compositionally biased region" description="Low complexity" evidence="7">
    <location>
        <begin position="875"/>
        <end position="884"/>
    </location>
</feature>
<sequence length="1677" mass="183799">MNPSGHIVVIRRDGTDGLTCDWCSPLCDIGSNQSCDIRVQHSTVAPFHCTLQLMGNGLVQAVSRVDGKYKMLVNDFPLKDACVLTNNSVLTVGDRQFRFLYPSIRKLTTGDYLCETSYHTPIYHGKEEILTPNSLPVVYPSKRSSSKRNPPDSAVRSPRQRSTTPKRTLGTSERYGPVPPRQPATPPIIQVLRHEPNSSQTVHPYQFRTENEESTKQNATYGCYEGMEVSKSRRLSNQPKSCTISNFSISTSPPSSKLSSSVKVGPHDHIRTSVTPSLPSDGLNCTTKKNSSPGFRKSFHKLLILNESSKHSKLCDVDQLYDELSCVQQNSIENKNLPPNRQRNQLFYGESLNNSIEKSSHDSIPEMLTSPSSSITTRKSSVNSSRKINVACSLETVQKSDYRSNKRTIVDKIYSAADDKPTPKRRRGVSFGPPLSPEQFDKSLPPSTPVKRGETPLAKLSHSTPACHNLQTTPVVPRQATPFSSKAKLSQISQLSIFSETTLESPNYNTTNNRVSAVISLPPTPDTNLLNSLSTNSSYPSTSVAAYPVTSAAYSAPIKTSVNRLTFKRRSLGFAETPDKTPSPKVPPTSPASNKPIKRHRLKYRQQNTKKLGKRARSLHFPINKPNTKTRYKKNYISVPDLTLEKQIRKRRRDRSSSVPPTQLSETEPSTPNRSLLSASKSSGLTGVRKLMRTPKPMETPRVSGVSELFVEESIGKRRRGRPSSVPPTQLSETEPSTPNRSLLSASKSSGLTGVRKLMRTPKPMETPRVSGVSELFVEESIGKRRRGRPSSVPPTQLSETEPSTPNKSLLSASKSSGLTGVRKLMRTPKPMETPRVSGVSELFVEESIGKRRRGRPSSVPPTQLSETEPSTPNKSLLSASKSSGLTGVRKLMRTPKPMETPRVSGVSELFVEESIGKRRRGRPSSVPPTQLSETEPSTPNKSLLSASKSSGLTGVRKLMRTPKPMETPRVSGVSELFVEESIGKRRRGRPSSVPPTQLSETEPSTPNKSLLSASKSSGLTGVRKLMRTPKPMETPRVSGVSELFVEESIGKRRRGRPSSVPPTQLSETEPSTPNKSLLSASKSSGLTGVRKLMRTPKPMETPRVSGVSELFVEESIGKRRRGRPSSVPPTQLSETEPSTPNKSLLSASKSSGLTGVRKLMRTPKPMETPRVSGVSELFVEESIGKRRRGRPSSVPPTQLSETEPSTPNKSLLSASKSSGLTGVRKLMRTPKPMETPRVSGVSELFVEESIGKRRRGRPSSVPPTQLSETEPSTPNKSLLSASKSSGLTGVRKLMRTPKPMETPRVSGVSELFVEESIGKRRRGRPSSVPPTQLSETEPSTPNKSLLSASKSSGLTGVRKLMRTPKPMETPRVSGVSELFVEESIGKRRRGRPSSVPPTQLSETEPSTPNKSLLSASKSSGLTGVRKLMRTPKPMETPRVSGVSELFVEESIGKRRRGRPSSVPPTQLSETEPSTPNKSLLSASKSSGLTGVRKLMRTPKPMETPRVSGVSELFVEESIGKRRRGRPSSVPPTQLSETEPSTPNKSLLSASKSSGLTGVRKLMRTPKPMETPRVSGRRRGRPSSVPPTQLSETEPSTPNKSLLSASKSSGLTGVRKLMRTPKPMETPRISGVSELFVEESIGKRRRADHHQYHPLNCLRRSRVLRIRVCYLHRRVVV</sequence>
<feature type="domain" description="PP1-binding" evidence="9">
    <location>
        <begin position="426"/>
        <end position="474"/>
    </location>
</feature>
<feature type="compositionally biased region" description="Low complexity" evidence="7">
    <location>
        <begin position="1009"/>
        <end position="1018"/>
    </location>
</feature>
<dbReference type="Pfam" id="PF00498">
    <property type="entry name" value="FHA"/>
    <property type="match status" value="1"/>
</dbReference>
<evidence type="ECO:0000313" key="10">
    <source>
        <dbReference type="EMBL" id="TNN13713.1"/>
    </source>
</evidence>
<dbReference type="InterPro" id="IPR017956">
    <property type="entry name" value="AT_hook_DNA-bd_motif"/>
</dbReference>
<dbReference type="PANTHER" id="PTHR21603:SF18">
    <property type="entry name" value="ANTIGEN KI-67-LIKE PROTEIN"/>
    <property type="match status" value="1"/>
</dbReference>
<feature type="compositionally biased region" description="Low complexity" evidence="7">
    <location>
        <begin position="1411"/>
        <end position="1420"/>
    </location>
</feature>
<feature type="compositionally biased region" description="Low complexity" evidence="7">
    <location>
        <begin position="1143"/>
        <end position="1152"/>
    </location>
</feature>
<feature type="compositionally biased region" description="Polar residues" evidence="7">
    <location>
        <begin position="794"/>
        <end position="807"/>
    </location>
</feature>
<feature type="compositionally biased region" description="Polar residues" evidence="7">
    <location>
        <begin position="461"/>
        <end position="470"/>
    </location>
</feature>
<evidence type="ECO:0000313" key="11">
    <source>
        <dbReference type="Proteomes" id="UP000311919"/>
    </source>
</evidence>
<feature type="compositionally biased region" description="Polar residues" evidence="7">
    <location>
        <begin position="861"/>
        <end position="874"/>
    </location>
</feature>
<evidence type="ECO:0000256" key="2">
    <source>
        <dbReference type="ARBA" id="ARBA00022499"/>
    </source>
</evidence>
<keyword evidence="2" id="KW-1017">Isopeptide bond</keyword>
<feature type="compositionally biased region" description="Polar residues" evidence="7">
    <location>
        <begin position="1263"/>
        <end position="1276"/>
    </location>
</feature>
<feature type="compositionally biased region" description="Polar residues" evidence="7">
    <location>
        <begin position="1588"/>
        <end position="1599"/>
    </location>
</feature>
<feature type="compositionally biased region" description="Low complexity" evidence="7">
    <location>
        <begin position="1277"/>
        <end position="1286"/>
    </location>
</feature>
<feature type="compositionally biased region" description="Low complexity" evidence="7">
    <location>
        <begin position="1478"/>
        <end position="1487"/>
    </location>
</feature>
<feature type="compositionally biased region" description="Polar residues" evidence="7">
    <location>
        <begin position="928"/>
        <end position="941"/>
    </location>
</feature>
<dbReference type="GO" id="GO:0005634">
    <property type="term" value="C:nucleus"/>
    <property type="evidence" value="ECO:0007669"/>
    <property type="project" value="UniProtKB-SubCell"/>
</dbReference>
<dbReference type="SUPFAM" id="SSF49879">
    <property type="entry name" value="SMAD/FHA domain"/>
    <property type="match status" value="1"/>
</dbReference>
<feature type="compositionally biased region" description="Polar residues" evidence="7">
    <location>
        <begin position="1531"/>
        <end position="1544"/>
    </location>
</feature>
<feature type="compositionally biased region" description="Polar residues" evidence="7">
    <location>
        <begin position="995"/>
        <end position="1008"/>
    </location>
</feature>
<feature type="compositionally biased region" description="Polar residues" evidence="7">
    <location>
        <begin position="1464"/>
        <end position="1477"/>
    </location>
</feature>
<accession>A0A4Z2DB34</accession>
<evidence type="ECO:0000256" key="6">
    <source>
        <dbReference type="ARBA" id="ARBA00023306"/>
    </source>
</evidence>
<keyword evidence="3" id="KW-0597">Phosphoprotein</keyword>
<evidence type="ECO:0000256" key="1">
    <source>
        <dbReference type="ARBA" id="ARBA00004123"/>
    </source>
</evidence>
<feature type="compositionally biased region" description="Low complexity" evidence="7">
    <location>
        <begin position="1210"/>
        <end position="1219"/>
    </location>
</feature>
<dbReference type="CDD" id="cd22673">
    <property type="entry name" value="FHA_Ki67"/>
    <property type="match status" value="1"/>
</dbReference>
<dbReference type="Proteomes" id="UP000311919">
    <property type="component" value="Unassembled WGS sequence"/>
</dbReference>
<dbReference type="InterPro" id="IPR029334">
    <property type="entry name" value="PP1-bd"/>
</dbReference>
<protein>
    <submittedName>
        <fullName evidence="10">Antigen KI-67</fullName>
    </submittedName>
</protein>
<feature type="compositionally biased region" description="Low complexity" evidence="7">
    <location>
        <begin position="246"/>
        <end position="264"/>
    </location>
</feature>
<feature type="compositionally biased region" description="Low complexity" evidence="7">
    <location>
        <begin position="1076"/>
        <end position="1085"/>
    </location>
</feature>
<feature type="region of interest" description="Disordered" evidence="7">
    <location>
        <begin position="246"/>
        <end position="266"/>
    </location>
</feature>
<feature type="compositionally biased region" description="Polar residues" evidence="7">
    <location>
        <begin position="657"/>
        <end position="685"/>
    </location>
</feature>
<feature type="compositionally biased region" description="Polar residues" evidence="7">
    <location>
        <begin position="1196"/>
        <end position="1209"/>
    </location>
</feature>
<feature type="compositionally biased region" description="Low complexity" evidence="7">
    <location>
        <begin position="369"/>
        <end position="381"/>
    </location>
</feature>
<evidence type="ECO:0000259" key="9">
    <source>
        <dbReference type="Pfam" id="PF15276"/>
    </source>
</evidence>
<evidence type="ECO:0000256" key="5">
    <source>
        <dbReference type="ARBA" id="ARBA00023242"/>
    </source>
</evidence>
<proteinExistence type="predicted"/>
<dbReference type="GO" id="GO:0051983">
    <property type="term" value="P:regulation of chromosome segregation"/>
    <property type="evidence" value="ECO:0007669"/>
    <property type="project" value="TreeGrafter"/>
</dbReference>
<feature type="compositionally biased region" description="Low complexity" evidence="7">
    <location>
        <begin position="1600"/>
        <end position="1609"/>
    </location>
</feature>
<dbReference type="OrthoDB" id="6288785at2759"/>
<evidence type="ECO:0000256" key="4">
    <source>
        <dbReference type="ARBA" id="ARBA00022843"/>
    </source>
</evidence>
<comment type="caution">
    <text evidence="10">The sequence shown here is derived from an EMBL/GenBank/DDBJ whole genome shotgun (WGS) entry which is preliminary data.</text>
</comment>
<feature type="compositionally biased region" description="Low complexity" evidence="7">
    <location>
        <begin position="808"/>
        <end position="817"/>
    </location>
</feature>
<dbReference type="STRING" id="6182.A0A4Z2DB34"/>
<feature type="region of interest" description="Disordered" evidence="7">
    <location>
        <begin position="357"/>
        <end position="381"/>
    </location>
</feature>
<evidence type="ECO:0000256" key="3">
    <source>
        <dbReference type="ARBA" id="ARBA00022553"/>
    </source>
</evidence>
<reference evidence="10 11" key="1">
    <citation type="submission" date="2019-03" db="EMBL/GenBank/DDBJ databases">
        <title>An improved genome assembly of the fluke Schistosoma japonicum.</title>
        <authorList>
            <person name="Hu W."/>
            <person name="Luo F."/>
            <person name="Yin M."/>
            <person name="Mo X."/>
            <person name="Sun C."/>
            <person name="Wu Q."/>
            <person name="Zhu B."/>
            <person name="Xiang M."/>
            <person name="Wang J."/>
            <person name="Wang Y."/>
            <person name="Zhang T."/>
            <person name="Xu B."/>
            <person name="Zheng H."/>
            <person name="Feng Z."/>
        </authorList>
    </citation>
    <scope>NUCLEOTIDE SEQUENCE [LARGE SCALE GENOMIC DNA]</scope>
    <source>
        <strain evidence="10">HuSjv2</strain>
        <tissue evidence="10">Worms</tissue>
    </source>
</reference>
<gene>
    <name evidence="10" type="ORF">EWB00_002778</name>
</gene>
<keyword evidence="5" id="KW-0539">Nucleus</keyword>